<reference evidence="2 3" key="1">
    <citation type="journal article" date="2019" name="Commun. Biol.">
        <title>The bagworm genome reveals a unique fibroin gene that provides high tensile strength.</title>
        <authorList>
            <person name="Kono N."/>
            <person name="Nakamura H."/>
            <person name="Ohtoshi R."/>
            <person name="Tomita M."/>
            <person name="Numata K."/>
            <person name="Arakawa K."/>
        </authorList>
    </citation>
    <scope>NUCLEOTIDE SEQUENCE [LARGE SCALE GENOMIC DNA]</scope>
</reference>
<dbReference type="AlphaFoldDB" id="A0A4C2A4X2"/>
<dbReference type="Proteomes" id="UP000299102">
    <property type="component" value="Unassembled WGS sequence"/>
</dbReference>
<comment type="caution">
    <text evidence="2">The sequence shown here is derived from an EMBL/GenBank/DDBJ whole genome shotgun (WGS) entry which is preliminary data.</text>
</comment>
<evidence type="ECO:0000313" key="3">
    <source>
        <dbReference type="Proteomes" id="UP000299102"/>
    </source>
</evidence>
<feature type="region of interest" description="Disordered" evidence="1">
    <location>
        <begin position="45"/>
        <end position="97"/>
    </location>
</feature>
<sequence>MIFTLREGERNAEIPYSTFFTNNLEQAPLTQLKYVPTTSATKTSPYAKHFKVPGQTEQGSIQRRPSDDRARGASIPPVSPSNAPQTPVLRRKESSAYIRTALTPRPRSWCSALDQ</sequence>
<organism evidence="2 3">
    <name type="scientific">Eumeta variegata</name>
    <name type="common">Bagworm moth</name>
    <name type="synonym">Eumeta japonica</name>
    <dbReference type="NCBI Taxonomy" id="151549"/>
    <lineage>
        <taxon>Eukaryota</taxon>
        <taxon>Metazoa</taxon>
        <taxon>Ecdysozoa</taxon>
        <taxon>Arthropoda</taxon>
        <taxon>Hexapoda</taxon>
        <taxon>Insecta</taxon>
        <taxon>Pterygota</taxon>
        <taxon>Neoptera</taxon>
        <taxon>Endopterygota</taxon>
        <taxon>Lepidoptera</taxon>
        <taxon>Glossata</taxon>
        <taxon>Ditrysia</taxon>
        <taxon>Tineoidea</taxon>
        <taxon>Psychidae</taxon>
        <taxon>Oiketicinae</taxon>
        <taxon>Eumeta</taxon>
    </lineage>
</organism>
<evidence type="ECO:0000256" key="1">
    <source>
        <dbReference type="SAM" id="MobiDB-lite"/>
    </source>
</evidence>
<dbReference type="EMBL" id="BGZK01002486">
    <property type="protein sequence ID" value="GBP94303.1"/>
    <property type="molecule type" value="Genomic_DNA"/>
</dbReference>
<accession>A0A4C2A4X2</accession>
<keyword evidence="3" id="KW-1185">Reference proteome</keyword>
<gene>
    <name evidence="2" type="ORF">EVAR_99826_1</name>
</gene>
<evidence type="ECO:0000313" key="2">
    <source>
        <dbReference type="EMBL" id="GBP94303.1"/>
    </source>
</evidence>
<name>A0A4C2A4X2_EUMVA</name>
<protein>
    <submittedName>
        <fullName evidence="2">Uncharacterized protein</fullName>
    </submittedName>
</protein>
<proteinExistence type="predicted"/>